<evidence type="ECO:0000313" key="3">
    <source>
        <dbReference type="Proteomes" id="UP000663870"/>
    </source>
</evidence>
<organism evidence="2 3">
    <name type="scientific">Rotaria sordida</name>
    <dbReference type="NCBI Taxonomy" id="392033"/>
    <lineage>
        <taxon>Eukaryota</taxon>
        <taxon>Metazoa</taxon>
        <taxon>Spiralia</taxon>
        <taxon>Gnathifera</taxon>
        <taxon>Rotifera</taxon>
        <taxon>Eurotatoria</taxon>
        <taxon>Bdelloidea</taxon>
        <taxon>Philodinida</taxon>
        <taxon>Philodinidae</taxon>
        <taxon>Rotaria</taxon>
    </lineage>
</organism>
<dbReference type="Proteomes" id="UP000663870">
    <property type="component" value="Unassembled WGS sequence"/>
</dbReference>
<evidence type="ECO:0000313" key="1">
    <source>
        <dbReference type="EMBL" id="CAF1487948.1"/>
    </source>
</evidence>
<keyword evidence="3" id="KW-1185">Reference proteome</keyword>
<evidence type="ECO:0008006" key="4">
    <source>
        <dbReference type="Google" id="ProtNLM"/>
    </source>
</evidence>
<protein>
    <recommendedName>
        <fullName evidence="4">Reverse transcriptase</fullName>
    </recommendedName>
</protein>
<dbReference type="Proteomes" id="UP000663854">
    <property type="component" value="Unassembled WGS sequence"/>
</dbReference>
<proteinExistence type="predicted"/>
<dbReference type="EMBL" id="CAJNOL010010587">
    <property type="protein sequence ID" value="CAF1650612.1"/>
    <property type="molecule type" value="Genomic_DNA"/>
</dbReference>
<evidence type="ECO:0000313" key="2">
    <source>
        <dbReference type="EMBL" id="CAF1650612.1"/>
    </source>
</evidence>
<dbReference type="AlphaFoldDB" id="A0A816EBY1"/>
<sequence>ASKVPKESIDFKKWNEDPDDIANKEIRVLEPKQLSLAADLKNATEKFFQDAQMSIKMRKDKNLNENNDDKILLNLSKDPSILITKPDKGPGVVILDHNDYIEKLENILSYNKKFKLLNEDPTISRENALITILRQMKNEEYLTQQEYKYIKPVGSVSVRLYGLPKVHKDNVPLRPIV</sequence>
<gene>
    <name evidence="2" type="ORF">JXQ802_LOCUS54523</name>
    <name evidence="1" type="ORF">PYM288_LOCUS38057</name>
</gene>
<accession>A0A816EBY1</accession>
<comment type="caution">
    <text evidence="2">The sequence shown here is derived from an EMBL/GenBank/DDBJ whole genome shotgun (WGS) entry which is preliminary data.</text>
</comment>
<name>A0A816EBY1_9BILA</name>
<dbReference type="EMBL" id="CAJNOH010008860">
    <property type="protein sequence ID" value="CAF1487948.1"/>
    <property type="molecule type" value="Genomic_DNA"/>
</dbReference>
<feature type="non-terminal residue" evidence="2">
    <location>
        <position position="1"/>
    </location>
</feature>
<reference evidence="2" key="1">
    <citation type="submission" date="2021-02" db="EMBL/GenBank/DDBJ databases">
        <authorList>
            <person name="Nowell W R."/>
        </authorList>
    </citation>
    <scope>NUCLEOTIDE SEQUENCE</scope>
</reference>